<dbReference type="PANTHER" id="PTHR48098">
    <property type="entry name" value="ENTEROCHELIN ESTERASE-RELATED"/>
    <property type="match status" value="1"/>
</dbReference>
<reference evidence="1" key="1">
    <citation type="submission" date="2021-03" db="EMBL/GenBank/DDBJ databases">
        <title>novel species isolated from a fishpond in China.</title>
        <authorList>
            <person name="Lu H."/>
            <person name="Cai Z."/>
        </authorList>
    </citation>
    <scope>NUCLEOTIDE SEQUENCE</scope>
    <source>
        <strain evidence="1">JCM 30855</strain>
    </source>
</reference>
<dbReference type="InterPro" id="IPR029058">
    <property type="entry name" value="AB_hydrolase_fold"/>
</dbReference>
<keyword evidence="2" id="KW-1185">Reference proteome</keyword>
<proteinExistence type="predicted"/>
<dbReference type="SUPFAM" id="SSF53474">
    <property type="entry name" value="alpha/beta-Hydrolases"/>
    <property type="match status" value="1"/>
</dbReference>
<gene>
    <name evidence="1" type="ORF">J0A66_05500</name>
</gene>
<dbReference type="InterPro" id="IPR050583">
    <property type="entry name" value="Mycobacterial_A85_antigen"/>
</dbReference>
<dbReference type="AlphaFoldDB" id="A0A939DLC7"/>
<name>A0A939DLC7_9ALTE</name>
<sequence>MAEQSRYRTYIGTELVAHIDKHYRTVAEAKGRGITGLSMGGFGALHIGLNHPGQFGALASTAGGVDPRDYEGRWGLDKVLGDRRQNASFWDSMAIVNNLDKIKASGQALFIDCGLEDFFLTPNRQLHQALVKEQIPHHYLEMPGGHNWQYWAKSIEYQLVFFADFFAGHNP</sequence>
<dbReference type="Pfam" id="PF00756">
    <property type="entry name" value="Esterase"/>
    <property type="match status" value="1"/>
</dbReference>
<accession>A0A939DLC7</accession>
<organism evidence="1 2">
    <name type="scientific">Bowmanella dokdonensis</name>
    <dbReference type="NCBI Taxonomy" id="751969"/>
    <lineage>
        <taxon>Bacteria</taxon>
        <taxon>Pseudomonadati</taxon>
        <taxon>Pseudomonadota</taxon>
        <taxon>Gammaproteobacteria</taxon>
        <taxon>Alteromonadales</taxon>
        <taxon>Alteromonadaceae</taxon>
        <taxon>Bowmanella</taxon>
    </lineage>
</organism>
<protein>
    <submittedName>
        <fullName evidence="1">Prolyl oligopeptidase family serine peptidase</fullName>
    </submittedName>
</protein>
<evidence type="ECO:0000313" key="1">
    <source>
        <dbReference type="EMBL" id="MBN7824679.1"/>
    </source>
</evidence>
<dbReference type="GO" id="GO:0016747">
    <property type="term" value="F:acyltransferase activity, transferring groups other than amino-acyl groups"/>
    <property type="evidence" value="ECO:0007669"/>
    <property type="project" value="TreeGrafter"/>
</dbReference>
<dbReference type="Gene3D" id="3.40.50.1820">
    <property type="entry name" value="alpha/beta hydrolase"/>
    <property type="match status" value="1"/>
</dbReference>
<dbReference type="EMBL" id="JAFKCV010000002">
    <property type="protein sequence ID" value="MBN7824679.1"/>
    <property type="molecule type" value="Genomic_DNA"/>
</dbReference>
<evidence type="ECO:0000313" key="2">
    <source>
        <dbReference type="Proteomes" id="UP000664654"/>
    </source>
</evidence>
<dbReference type="InterPro" id="IPR000801">
    <property type="entry name" value="Esterase-like"/>
</dbReference>
<dbReference type="Proteomes" id="UP000664654">
    <property type="component" value="Unassembled WGS sequence"/>
</dbReference>
<dbReference type="PANTHER" id="PTHR48098:SF1">
    <property type="entry name" value="DIACYLGLYCEROL ACYLTRANSFERASE_MYCOLYLTRANSFERASE AG85A"/>
    <property type="match status" value="1"/>
</dbReference>
<comment type="caution">
    <text evidence="1">The sequence shown here is derived from an EMBL/GenBank/DDBJ whole genome shotgun (WGS) entry which is preliminary data.</text>
</comment>